<dbReference type="SUPFAM" id="SSF49464">
    <property type="entry name" value="Carboxypeptidase regulatory domain-like"/>
    <property type="match status" value="1"/>
</dbReference>
<evidence type="ECO:0000313" key="3">
    <source>
        <dbReference type="EMBL" id="SNC64519.1"/>
    </source>
</evidence>
<sequence length="240" mass="25190">MNENTTTPVENEELTPELMQEEEENLSSGNRRLGIIVGTIVLVVGMGYALLPAKATEQIINVMPSMELGSATVTASRPTDEAPQAATVVAEEEVEEEKEAPKTAAELKVAAAAKAAAAREAAKRTVAPVAPEIATSEVEVEPVPAAVVAEPAAPTTVTISGRILNENGRPMAGATVLLKGSKKAVGTDANGNYTMEVPAGDNTLVYGYGGYQDQEMRARGAQPLNVTLIPDENAGKRRRR</sequence>
<dbReference type="InterPro" id="IPR008969">
    <property type="entry name" value="CarboxyPept-like_regulatory"/>
</dbReference>
<evidence type="ECO:0000256" key="1">
    <source>
        <dbReference type="SAM" id="MobiDB-lite"/>
    </source>
</evidence>
<dbReference type="Gene3D" id="2.60.40.1120">
    <property type="entry name" value="Carboxypeptidase-like, regulatory domain"/>
    <property type="match status" value="1"/>
</dbReference>
<name>A0A212TER3_9BACT</name>
<feature type="region of interest" description="Disordered" evidence="1">
    <location>
        <begin position="217"/>
        <end position="240"/>
    </location>
</feature>
<dbReference type="EMBL" id="FYEW01000001">
    <property type="protein sequence ID" value="SNC64519.1"/>
    <property type="molecule type" value="Genomic_DNA"/>
</dbReference>
<keyword evidence="4" id="KW-1185">Reference proteome</keyword>
<evidence type="ECO:0000313" key="4">
    <source>
        <dbReference type="Proteomes" id="UP000198131"/>
    </source>
</evidence>
<dbReference type="Proteomes" id="UP000198131">
    <property type="component" value="Unassembled WGS sequence"/>
</dbReference>
<keyword evidence="2" id="KW-0472">Membrane</keyword>
<dbReference type="OrthoDB" id="883344at2"/>
<evidence type="ECO:0000256" key="2">
    <source>
        <dbReference type="SAM" id="Phobius"/>
    </source>
</evidence>
<proteinExistence type="predicted"/>
<feature type="region of interest" description="Disordered" evidence="1">
    <location>
        <begin position="1"/>
        <end position="27"/>
    </location>
</feature>
<protein>
    <submittedName>
        <fullName evidence="3">CarboxypepD_reg-like domain-containing protein</fullName>
    </submittedName>
</protein>
<feature type="compositionally biased region" description="Acidic residues" evidence="1">
    <location>
        <begin position="10"/>
        <end position="25"/>
    </location>
</feature>
<gene>
    <name evidence="3" type="ORF">SAMN06265337_1096</name>
</gene>
<organism evidence="3 4">
    <name type="scientific">Hymenobacter gelipurpurascens</name>
    <dbReference type="NCBI Taxonomy" id="89968"/>
    <lineage>
        <taxon>Bacteria</taxon>
        <taxon>Pseudomonadati</taxon>
        <taxon>Bacteroidota</taxon>
        <taxon>Cytophagia</taxon>
        <taxon>Cytophagales</taxon>
        <taxon>Hymenobacteraceae</taxon>
        <taxon>Hymenobacter</taxon>
    </lineage>
</organism>
<dbReference type="RefSeq" id="WP_088842367.1">
    <property type="nucleotide sequence ID" value="NZ_FYEW01000001.1"/>
</dbReference>
<reference evidence="4" key="1">
    <citation type="submission" date="2017-06" db="EMBL/GenBank/DDBJ databases">
        <authorList>
            <person name="Varghese N."/>
            <person name="Submissions S."/>
        </authorList>
    </citation>
    <scope>NUCLEOTIDE SEQUENCE [LARGE SCALE GENOMIC DNA]</scope>
    <source>
        <strain evidence="4">DSM 11116</strain>
    </source>
</reference>
<accession>A0A212TER3</accession>
<keyword evidence="2" id="KW-0812">Transmembrane</keyword>
<feature type="transmembrane region" description="Helical" evidence="2">
    <location>
        <begin position="33"/>
        <end position="51"/>
    </location>
</feature>
<dbReference type="Pfam" id="PF13715">
    <property type="entry name" value="CarbopepD_reg_2"/>
    <property type="match status" value="1"/>
</dbReference>
<dbReference type="AlphaFoldDB" id="A0A212TER3"/>
<keyword evidence="2" id="KW-1133">Transmembrane helix</keyword>